<dbReference type="RefSeq" id="WP_077407331.1">
    <property type="nucleotide sequence ID" value="NZ_CP019650.1"/>
</dbReference>
<dbReference type="AlphaFoldDB" id="A0A1Q2M8L0"/>
<sequence>MSGDANNKLTNDTAENDELQALAEVWQQTTVAPPVPDVIRSRIRREERKMRLYALLEWGAAIVVGFFGIYLMLTSEVRDAPWRALLVLVLLIGAMAFSVSNRRGLSAPLEETTQAYLERARLRLVRKRRTLQFAWLLFIAELVILALWQWLSQFGWLEPIFGQDSAASIGLLGVFTLAMAVWSLWYWRRIQRSAQQIDRWQRENKAINEK</sequence>
<evidence type="ECO:0000313" key="3">
    <source>
        <dbReference type="Proteomes" id="UP000188219"/>
    </source>
</evidence>
<evidence type="ECO:0000256" key="1">
    <source>
        <dbReference type="SAM" id="Phobius"/>
    </source>
</evidence>
<keyword evidence="3" id="KW-1185">Reference proteome</keyword>
<keyword evidence="1" id="KW-1133">Transmembrane helix</keyword>
<feature type="transmembrane region" description="Helical" evidence="1">
    <location>
        <begin position="133"/>
        <end position="151"/>
    </location>
</feature>
<dbReference type="Proteomes" id="UP000188219">
    <property type="component" value="Chromosome"/>
</dbReference>
<dbReference type="EMBL" id="CP019650">
    <property type="protein sequence ID" value="AQQ68980.1"/>
    <property type="molecule type" value="Genomic_DNA"/>
</dbReference>
<proteinExistence type="predicted"/>
<dbReference type="SUPFAM" id="SSF103473">
    <property type="entry name" value="MFS general substrate transporter"/>
    <property type="match status" value="1"/>
</dbReference>
<organism evidence="2 3">
    <name type="scientific">Microbulbifer agarilyticus</name>
    <dbReference type="NCBI Taxonomy" id="260552"/>
    <lineage>
        <taxon>Bacteria</taxon>
        <taxon>Pseudomonadati</taxon>
        <taxon>Pseudomonadota</taxon>
        <taxon>Gammaproteobacteria</taxon>
        <taxon>Cellvibrionales</taxon>
        <taxon>Microbulbiferaceae</taxon>
        <taxon>Microbulbifer</taxon>
    </lineage>
</organism>
<dbReference type="STRING" id="260552.Mag101_16075"/>
<accession>A0A1Q2M8L0</accession>
<feature type="transmembrane region" description="Helical" evidence="1">
    <location>
        <begin position="52"/>
        <end position="74"/>
    </location>
</feature>
<feature type="transmembrane region" description="Helical" evidence="1">
    <location>
        <begin position="80"/>
        <end position="99"/>
    </location>
</feature>
<reference evidence="2" key="1">
    <citation type="submission" date="2017-02" db="EMBL/GenBank/DDBJ databases">
        <title>Genome of Microbulbifer agarilyticus GP101.</title>
        <authorList>
            <person name="Jung J."/>
            <person name="Bae S.S."/>
            <person name="Baek K."/>
        </authorList>
    </citation>
    <scope>NUCLEOTIDE SEQUENCE [LARGE SCALE GENOMIC DNA]</scope>
    <source>
        <strain evidence="2">GP101</strain>
    </source>
</reference>
<dbReference type="KEGG" id="maga:Mag101_16075"/>
<dbReference type="OrthoDB" id="5738931at2"/>
<gene>
    <name evidence="2" type="ORF">Mag101_16075</name>
</gene>
<evidence type="ECO:0000313" key="2">
    <source>
        <dbReference type="EMBL" id="AQQ68980.1"/>
    </source>
</evidence>
<feature type="transmembrane region" description="Helical" evidence="1">
    <location>
        <begin position="166"/>
        <end position="187"/>
    </location>
</feature>
<keyword evidence="1" id="KW-0472">Membrane</keyword>
<keyword evidence="1" id="KW-0812">Transmembrane</keyword>
<dbReference type="InterPro" id="IPR036259">
    <property type="entry name" value="MFS_trans_sf"/>
</dbReference>
<protein>
    <submittedName>
        <fullName evidence="2">Uncharacterized protein</fullName>
    </submittedName>
</protein>
<name>A0A1Q2M8L0_9GAMM</name>